<dbReference type="GO" id="GO:1904262">
    <property type="term" value="P:negative regulation of TORC1 signaling"/>
    <property type="evidence" value="ECO:0007669"/>
    <property type="project" value="TreeGrafter"/>
</dbReference>
<evidence type="ECO:0000256" key="1">
    <source>
        <dbReference type="ARBA" id="ARBA00004148"/>
    </source>
</evidence>
<evidence type="ECO:0000256" key="7">
    <source>
        <dbReference type="SAM" id="MobiDB-lite"/>
    </source>
</evidence>
<dbReference type="InterPro" id="IPR000591">
    <property type="entry name" value="DEP_dom"/>
</dbReference>
<dbReference type="GeneID" id="19156663"/>
<keyword evidence="6" id="KW-0472">Membrane</keyword>
<dbReference type="PROSITE" id="PS50186">
    <property type="entry name" value="DEP"/>
    <property type="match status" value="1"/>
</dbReference>
<feature type="region of interest" description="Disordered" evidence="7">
    <location>
        <begin position="689"/>
        <end position="766"/>
    </location>
</feature>
<keyword evidence="10" id="KW-1185">Reference proteome</keyword>
<dbReference type="OrthoDB" id="39497at2759"/>
<feature type="compositionally biased region" description="Low complexity" evidence="7">
    <location>
        <begin position="891"/>
        <end position="909"/>
    </location>
</feature>
<dbReference type="InterPro" id="IPR048255">
    <property type="entry name" value="IML1_N"/>
</dbReference>
<feature type="domain" description="DEP" evidence="8">
    <location>
        <begin position="1300"/>
        <end position="1375"/>
    </location>
</feature>
<dbReference type="GO" id="GO:0010508">
    <property type="term" value="P:positive regulation of autophagy"/>
    <property type="evidence" value="ECO:0007669"/>
    <property type="project" value="TreeGrafter"/>
</dbReference>
<feature type="compositionally biased region" description="Polar residues" evidence="7">
    <location>
        <begin position="632"/>
        <end position="641"/>
    </location>
</feature>
<dbReference type="EMBL" id="AMWN01000002">
    <property type="protein sequence ID" value="EXJ93370.1"/>
    <property type="molecule type" value="Genomic_DNA"/>
</dbReference>
<feature type="compositionally biased region" description="Basic and acidic residues" evidence="7">
    <location>
        <begin position="716"/>
        <end position="726"/>
    </location>
</feature>
<keyword evidence="5" id="KW-0926">Vacuole</keyword>
<accession>W9YUN3</accession>
<feature type="region of interest" description="Disordered" evidence="7">
    <location>
        <begin position="1719"/>
        <end position="1747"/>
    </location>
</feature>
<comment type="subcellular location">
    <subcellularLocation>
        <location evidence="1">Vacuole membrane</location>
        <topology evidence="1">Peripheral membrane protein</topology>
    </subcellularLocation>
</comment>
<dbReference type="InterPro" id="IPR027244">
    <property type="entry name" value="IML1"/>
</dbReference>
<feature type="compositionally biased region" description="Low complexity" evidence="7">
    <location>
        <begin position="1719"/>
        <end position="1743"/>
    </location>
</feature>
<evidence type="ECO:0000259" key="8">
    <source>
        <dbReference type="PROSITE" id="PS50186"/>
    </source>
</evidence>
<feature type="compositionally biased region" description="Basic residues" evidence="7">
    <location>
        <begin position="1"/>
        <end position="10"/>
    </location>
</feature>
<feature type="region of interest" description="Disordered" evidence="7">
    <location>
        <begin position="1809"/>
        <end position="1860"/>
    </location>
</feature>
<evidence type="ECO:0000256" key="6">
    <source>
        <dbReference type="ARBA" id="ARBA00023136"/>
    </source>
</evidence>
<dbReference type="Pfam" id="PF24438">
    <property type="entry name" value="IML1_N_fung"/>
    <property type="match status" value="1"/>
</dbReference>
<dbReference type="eggNOG" id="KOG3572">
    <property type="taxonomic scope" value="Eukaryota"/>
</dbReference>
<feature type="region of interest" description="Disordered" evidence="7">
    <location>
        <begin position="617"/>
        <end position="641"/>
    </location>
</feature>
<dbReference type="InterPro" id="IPR057068">
    <property type="entry name" value="IML1_N_fung"/>
</dbReference>
<dbReference type="InterPro" id="IPR036388">
    <property type="entry name" value="WH-like_DNA-bd_sf"/>
</dbReference>
<feature type="compositionally biased region" description="Basic residues" evidence="7">
    <location>
        <begin position="621"/>
        <end position="631"/>
    </location>
</feature>
<reference evidence="9 10" key="1">
    <citation type="submission" date="2013-03" db="EMBL/GenBank/DDBJ databases">
        <title>The Genome Sequence of Capronia coronata CBS 617.96.</title>
        <authorList>
            <consortium name="The Broad Institute Genomics Platform"/>
            <person name="Cuomo C."/>
            <person name="de Hoog S."/>
            <person name="Gorbushina A."/>
            <person name="Walker B."/>
            <person name="Young S.K."/>
            <person name="Zeng Q."/>
            <person name="Gargeya S."/>
            <person name="Fitzgerald M."/>
            <person name="Haas B."/>
            <person name="Abouelleil A."/>
            <person name="Allen A.W."/>
            <person name="Alvarado L."/>
            <person name="Arachchi H.M."/>
            <person name="Berlin A.M."/>
            <person name="Chapman S.B."/>
            <person name="Gainer-Dewar J."/>
            <person name="Goldberg J."/>
            <person name="Griggs A."/>
            <person name="Gujja S."/>
            <person name="Hansen M."/>
            <person name="Howarth C."/>
            <person name="Imamovic A."/>
            <person name="Ireland A."/>
            <person name="Larimer J."/>
            <person name="McCowan C."/>
            <person name="Murphy C."/>
            <person name="Pearson M."/>
            <person name="Poon T.W."/>
            <person name="Priest M."/>
            <person name="Roberts A."/>
            <person name="Saif S."/>
            <person name="Shea T."/>
            <person name="Sisk P."/>
            <person name="Sykes S."/>
            <person name="Wortman J."/>
            <person name="Nusbaum C."/>
            <person name="Birren B."/>
        </authorList>
    </citation>
    <scope>NUCLEOTIDE SEQUENCE [LARGE SCALE GENOMIC DNA]</scope>
    <source>
        <strain evidence="9 10">CBS 617.96</strain>
    </source>
</reference>
<sequence>MQNRNAHRRTSSGSTVKAPLKGEPGVGHGSHSLPPPQPVRATLWVHDDGFSSEDVLINESILEGTDVREGSLIEIFPVKETSDVRDFQSPNSENEENRRTGGDIGNALDRGTRYLCIAKFASADFKARQANLQVSVKSNIAQAFGLRSRSHIWILPASFEDCTASHVEFTFRDVYLARSDMWRLVGQELAGRTVFAGQKITFLGSVKLTVKFIHVNGHKVPTAYFAGTTIPIFRSEAARYVLFIQMSSEMWDFDSEGNGEIMFNRVINGFLPELFKRWHGLDVRHLVSIVLFGRLEYDRFDLARNKDRRLETAPASGAPNMTARQYQDFYRVVVTDMASAQWTTILDELKKDFRVFLRDISLHTSSSNDVSFGDAKPHPTRIAGRPSTALKGNILEAINIATTQFANDYIDRDLIRTGVSIVIVTAGTGVFEVNRDLLNVTSQNLTNNGVGIDVVCLSRMPLHSVPLFKYRATATEDSSLHFLAPELAESPHKSGSGPSFFDSSQPRKLSPALSSFTTNSTRFLASYVSGQTRENALGWCFGIPHWIDLSYWSAASEPGATALAHVGQTDGVKRDKRRKGPFVPRVRMYEIQMMGLMELGMADMSIPYISETQNPAFGRPGRVRAKRRRTSGLRSLSHSPTLSRKARLSAELIHSAQGLLSTHAKAQGDVFHRMDGYDVGLFQTQASLHVQGRRTSHPSKRVDAVTPHRLGNVHTPVEEPKSESKLTKILTNKSLNSPFRPQLPSLMSTDGSSQTSPSKRTPEATKVNRNLNYSLRGLAPPVRALASTEVNVTNIQAQPLLSNPGHSRPTVATSAASIRSVSTNTVVGDNDTLRPSPVEHPMKRVLTRGNETPSKPISINTPLRKHIDEGPAGSYHSNSTSRRFQNDIEAAELSSQAEEQAGSASSASSDSDDQADDASVNRTGSWLGTSVASSVPKSNLPFVQNVNASNPLKRDPNKSSFFGKWHHLYPRKPRATTVRWRSLCTPASVPLTTEDFPSKEELETEYDATSYELTLENTNPMLEIPESRDTLLREMMALRFSYGYQLVVGSSLMESVGPGTCDSSSFFNPDLVRPDGSFIFMSMGNTIQKIQLQQSNRIQVTRYTRRSPNVQPAYPQQIKYYPNIKTILSETYAIRDMEFTGFSEQYPWEAADQYLVNYTKQTDADMGALRPWRARFVLIPVEPPATARRPAPSEIEENEEEIHLRGIRALTQMWQKARYVPPDERRPAHNRLTTMKSKDRNPLRINLETLNPSELVATELDKFIAAEEAGEVQTTQLLPEEEQFDRQSFNLARLAQALQSDKGIEIKNRRWHLRLHYSCFLGEDLTNWLVHNFRDIDTRDEAVELGNDLMKEGLFEHVNSRHKFKDGNFFYSIKPEWRVQRPETRQSWFPASRRSERSIPPTPISENPTRELVAGRSRSGSNLALQAQGSSELGKSLGDRRRRTVTLSRMIRVDIDHRKRSNRPEIINLHYDRVHNPENCYHLELSWLNVTSKLVDDALVSWTTQAEKYGLKLVELPIAEAAKVPEHEPFRAPYRIKLALDPPRRNSVANMYFTATSFGPQAPLNSDHHLYQKALLKTFNFVLDLEAVSEFPDNVDIKWAWGKLDYRYTQFVHRSGVLLAQITEEGDFLLLANRLYNSRQMPSRDTAAAAKFDSVGKQDGTANAPSSTMLRPPTLAATRELHSAPGPAMQASGIIGFNAQSPQSGPFASPLIRPVSVATTTTSGDTNTSTSNSTSYSASNSISVLGSTPTPQVTADVLAAAGRRKLLRSSSAQYVTPAQIKNDLESFCHDKDRLEAFFREVQTTLPAQQAAVRERERKAAGGSSSSLLRPIREPESERGIPEFSLPEAVSAGLKRGGSAS</sequence>
<organism evidence="9 10">
    <name type="scientific">Capronia coronata CBS 617.96</name>
    <dbReference type="NCBI Taxonomy" id="1182541"/>
    <lineage>
        <taxon>Eukaryota</taxon>
        <taxon>Fungi</taxon>
        <taxon>Dikarya</taxon>
        <taxon>Ascomycota</taxon>
        <taxon>Pezizomycotina</taxon>
        <taxon>Eurotiomycetes</taxon>
        <taxon>Chaetothyriomycetidae</taxon>
        <taxon>Chaetothyriales</taxon>
        <taxon>Herpotrichiellaceae</taxon>
        <taxon>Capronia</taxon>
    </lineage>
</organism>
<dbReference type="SUPFAM" id="SSF46785">
    <property type="entry name" value="Winged helix' DNA-binding domain"/>
    <property type="match status" value="1"/>
</dbReference>
<feature type="compositionally biased region" description="Basic and acidic residues" evidence="7">
    <location>
        <begin position="1830"/>
        <end position="1840"/>
    </location>
</feature>
<feature type="region of interest" description="Disordered" evidence="7">
    <location>
        <begin position="84"/>
        <end position="104"/>
    </location>
</feature>
<feature type="region of interest" description="Disordered" evidence="7">
    <location>
        <begin position="1"/>
        <end position="40"/>
    </location>
</feature>
<dbReference type="RefSeq" id="XP_007720864.1">
    <property type="nucleotide sequence ID" value="XM_007722674.1"/>
</dbReference>
<evidence type="ECO:0000256" key="5">
    <source>
        <dbReference type="ARBA" id="ARBA00022554"/>
    </source>
</evidence>
<protein>
    <recommendedName>
        <fullName evidence="3">Vacuolar membrane-associated protein IML1</fullName>
    </recommendedName>
    <alternativeName>
        <fullName evidence="4">Vacuolar membrane-associated protein iml1</fullName>
    </alternativeName>
</protein>
<proteinExistence type="inferred from homology"/>
<dbReference type="GO" id="GO:0005774">
    <property type="term" value="C:vacuolar membrane"/>
    <property type="evidence" value="ECO:0007669"/>
    <property type="project" value="UniProtKB-SubCell"/>
</dbReference>
<feature type="region of interest" description="Disordered" evidence="7">
    <location>
        <begin position="844"/>
        <end position="923"/>
    </location>
</feature>
<dbReference type="Proteomes" id="UP000019484">
    <property type="component" value="Unassembled WGS sequence"/>
</dbReference>
<dbReference type="SMART" id="SM00049">
    <property type="entry name" value="DEP"/>
    <property type="match status" value="1"/>
</dbReference>
<dbReference type="Pfam" id="PF12257">
    <property type="entry name" value="IML1"/>
    <property type="match status" value="1"/>
</dbReference>
<evidence type="ECO:0000256" key="2">
    <source>
        <dbReference type="ARBA" id="ARBA00005643"/>
    </source>
</evidence>
<dbReference type="PANTHER" id="PTHR13179">
    <property type="entry name" value="DEP DOMAIN CONTAINING PROTEIN 5"/>
    <property type="match status" value="1"/>
</dbReference>
<comment type="caution">
    <text evidence="9">The sequence shown here is derived from an EMBL/GenBank/DDBJ whole genome shotgun (WGS) entry which is preliminary data.</text>
</comment>
<evidence type="ECO:0000256" key="3">
    <source>
        <dbReference type="ARBA" id="ARBA00018529"/>
    </source>
</evidence>
<comment type="similarity">
    <text evidence="2">Belongs to the IML1 family.</text>
</comment>
<evidence type="ECO:0000256" key="4">
    <source>
        <dbReference type="ARBA" id="ARBA00021881"/>
    </source>
</evidence>
<dbReference type="Gene3D" id="1.10.10.10">
    <property type="entry name" value="Winged helix-like DNA-binding domain superfamily/Winged helix DNA-binding domain"/>
    <property type="match status" value="1"/>
</dbReference>
<dbReference type="InterPro" id="IPR045838">
    <property type="entry name" value="DEPDC5_CTD"/>
</dbReference>
<dbReference type="Pfam" id="PF00610">
    <property type="entry name" value="DEP"/>
    <property type="match status" value="1"/>
</dbReference>
<dbReference type="GO" id="GO:0035556">
    <property type="term" value="P:intracellular signal transduction"/>
    <property type="evidence" value="ECO:0007669"/>
    <property type="project" value="InterPro"/>
</dbReference>
<dbReference type="GO" id="GO:1990130">
    <property type="term" value="C:GATOR1 complex"/>
    <property type="evidence" value="ECO:0007669"/>
    <property type="project" value="TreeGrafter"/>
</dbReference>
<evidence type="ECO:0000313" key="10">
    <source>
        <dbReference type="Proteomes" id="UP000019484"/>
    </source>
</evidence>
<feature type="region of interest" description="Disordered" evidence="7">
    <location>
        <begin position="1388"/>
        <end position="1440"/>
    </location>
</feature>
<feature type="compositionally biased region" description="Polar residues" evidence="7">
    <location>
        <begin position="849"/>
        <end position="861"/>
    </location>
</feature>
<feature type="compositionally biased region" description="Polar residues" evidence="7">
    <location>
        <begin position="729"/>
        <end position="759"/>
    </location>
</feature>
<dbReference type="CDD" id="cd04449">
    <property type="entry name" value="DEP_DEPDC5-like"/>
    <property type="match status" value="1"/>
</dbReference>
<feature type="compositionally biased region" description="Polar residues" evidence="7">
    <location>
        <begin position="1418"/>
        <end position="1433"/>
    </location>
</feature>
<dbReference type="GO" id="GO:0005096">
    <property type="term" value="F:GTPase activator activity"/>
    <property type="evidence" value="ECO:0007669"/>
    <property type="project" value="InterPro"/>
</dbReference>
<dbReference type="STRING" id="1182541.W9YUN3"/>
<dbReference type="Pfam" id="PF19418">
    <property type="entry name" value="DEPDC5_CTD"/>
    <property type="match status" value="1"/>
</dbReference>
<dbReference type="PANTHER" id="PTHR13179:SF8">
    <property type="entry name" value="GATOR COMPLEX PROTEIN DEPDC5"/>
    <property type="match status" value="1"/>
</dbReference>
<dbReference type="InterPro" id="IPR036390">
    <property type="entry name" value="WH_DNA-bd_sf"/>
</dbReference>
<name>W9YUN3_9EURO</name>
<evidence type="ECO:0000313" key="9">
    <source>
        <dbReference type="EMBL" id="EXJ93370.1"/>
    </source>
</evidence>
<dbReference type="HOGENOM" id="CLU_000935_1_1_1"/>
<gene>
    <name evidence="9" type="ORF">A1O1_01762</name>
</gene>